<feature type="compositionally biased region" description="Acidic residues" evidence="1">
    <location>
        <begin position="131"/>
        <end position="156"/>
    </location>
</feature>
<feature type="compositionally biased region" description="Polar residues" evidence="1">
    <location>
        <begin position="1"/>
        <end position="10"/>
    </location>
</feature>
<organism evidence="2 3">
    <name type="scientific">Phytophthora fragariaefolia</name>
    <dbReference type="NCBI Taxonomy" id="1490495"/>
    <lineage>
        <taxon>Eukaryota</taxon>
        <taxon>Sar</taxon>
        <taxon>Stramenopiles</taxon>
        <taxon>Oomycota</taxon>
        <taxon>Peronosporomycetes</taxon>
        <taxon>Peronosporales</taxon>
        <taxon>Peronosporaceae</taxon>
        <taxon>Phytophthora</taxon>
    </lineage>
</organism>
<feature type="compositionally biased region" description="Basic and acidic residues" evidence="1">
    <location>
        <begin position="172"/>
        <end position="188"/>
    </location>
</feature>
<accession>A0A9W6XZA8</accession>
<evidence type="ECO:0000313" key="2">
    <source>
        <dbReference type="EMBL" id="GMF48954.1"/>
    </source>
</evidence>
<sequence length="206" mass="22088">MARTKTTVVTQKKGPTRLTIQTPVDGSDASETRSDVRRQENADEETKQADAENSPGNANEERSDLPHVAVEAADNDDSSNSDTTSSTVTATTMTAPTLAPTTSTTTSRTAERSSTTAPSWQVTYQPRDNDGDGGDSSGDDDSSSSSDGDDDSSSDDEGGRRRERHQPVTLPGDRDFHRDRRRTIRDLDLPTFLPTPQTSGGLLGLT</sequence>
<keyword evidence="3" id="KW-1185">Reference proteome</keyword>
<dbReference type="EMBL" id="BSXT01002436">
    <property type="protein sequence ID" value="GMF48954.1"/>
    <property type="molecule type" value="Genomic_DNA"/>
</dbReference>
<feature type="compositionally biased region" description="Basic and acidic residues" evidence="1">
    <location>
        <begin position="30"/>
        <end position="50"/>
    </location>
</feature>
<feature type="compositionally biased region" description="Low complexity" evidence="1">
    <location>
        <begin position="80"/>
        <end position="117"/>
    </location>
</feature>
<gene>
    <name evidence="2" type="ORF">Pfra01_001914700</name>
</gene>
<dbReference type="Proteomes" id="UP001165121">
    <property type="component" value="Unassembled WGS sequence"/>
</dbReference>
<reference evidence="2" key="1">
    <citation type="submission" date="2023-04" db="EMBL/GenBank/DDBJ databases">
        <title>Phytophthora fragariaefolia NBRC 109709.</title>
        <authorList>
            <person name="Ichikawa N."/>
            <person name="Sato H."/>
            <person name="Tonouchi N."/>
        </authorList>
    </citation>
    <scope>NUCLEOTIDE SEQUENCE</scope>
    <source>
        <strain evidence="2">NBRC 109709</strain>
    </source>
</reference>
<comment type="caution">
    <text evidence="2">The sequence shown here is derived from an EMBL/GenBank/DDBJ whole genome shotgun (WGS) entry which is preliminary data.</text>
</comment>
<dbReference type="AlphaFoldDB" id="A0A9W6XZA8"/>
<protein>
    <submittedName>
        <fullName evidence="2">Unnamed protein product</fullName>
    </submittedName>
</protein>
<proteinExistence type="predicted"/>
<name>A0A9W6XZA8_9STRA</name>
<feature type="region of interest" description="Disordered" evidence="1">
    <location>
        <begin position="1"/>
        <end position="206"/>
    </location>
</feature>
<evidence type="ECO:0000256" key="1">
    <source>
        <dbReference type="SAM" id="MobiDB-lite"/>
    </source>
</evidence>
<evidence type="ECO:0000313" key="3">
    <source>
        <dbReference type="Proteomes" id="UP001165121"/>
    </source>
</evidence>